<feature type="region of interest" description="Disordered" evidence="1">
    <location>
        <begin position="1"/>
        <end position="124"/>
    </location>
</feature>
<feature type="non-terminal residue" evidence="2">
    <location>
        <position position="124"/>
    </location>
</feature>
<organism evidence="2 3">
    <name type="scientific">Owenia fusiformis</name>
    <name type="common">Polychaete worm</name>
    <dbReference type="NCBI Taxonomy" id="6347"/>
    <lineage>
        <taxon>Eukaryota</taxon>
        <taxon>Metazoa</taxon>
        <taxon>Spiralia</taxon>
        <taxon>Lophotrochozoa</taxon>
        <taxon>Annelida</taxon>
        <taxon>Polychaeta</taxon>
        <taxon>Sedentaria</taxon>
        <taxon>Canalipalpata</taxon>
        <taxon>Sabellida</taxon>
        <taxon>Oweniida</taxon>
        <taxon>Oweniidae</taxon>
        <taxon>Owenia</taxon>
    </lineage>
</organism>
<dbReference type="Proteomes" id="UP000749559">
    <property type="component" value="Unassembled WGS sequence"/>
</dbReference>
<proteinExistence type="predicted"/>
<feature type="compositionally biased region" description="Polar residues" evidence="1">
    <location>
        <begin position="31"/>
        <end position="40"/>
    </location>
</feature>
<comment type="caution">
    <text evidence="2">The sequence shown here is derived from an EMBL/GenBank/DDBJ whole genome shotgun (WGS) entry which is preliminary data.</text>
</comment>
<gene>
    <name evidence="2" type="ORF">OFUS_LOCUS6461</name>
</gene>
<feature type="compositionally biased region" description="Polar residues" evidence="1">
    <location>
        <begin position="1"/>
        <end position="20"/>
    </location>
</feature>
<protein>
    <submittedName>
        <fullName evidence="2">Uncharacterized protein</fullName>
    </submittedName>
</protein>
<name>A0A8S4NFW7_OWEFU</name>
<evidence type="ECO:0000313" key="3">
    <source>
        <dbReference type="Proteomes" id="UP000749559"/>
    </source>
</evidence>
<evidence type="ECO:0000256" key="1">
    <source>
        <dbReference type="SAM" id="MobiDB-lite"/>
    </source>
</evidence>
<evidence type="ECO:0000313" key="2">
    <source>
        <dbReference type="EMBL" id="CAH1779678.1"/>
    </source>
</evidence>
<feature type="compositionally biased region" description="Polar residues" evidence="1">
    <location>
        <begin position="54"/>
        <end position="68"/>
    </location>
</feature>
<dbReference type="EMBL" id="CAIIXF020000003">
    <property type="protein sequence ID" value="CAH1779678.1"/>
    <property type="molecule type" value="Genomic_DNA"/>
</dbReference>
<reference evidence="2" key="1">
    <citation type="submission" date="2022-03" db="EMBL/GenBank/DDBJ databases">
        <authorList>
            <person name="Martin C."/>
        </authorList>
    </citation>
    <scope>NUCLEOTIDE SEQUENCE</scope>
</reference>
<keyword evidence="3" id="KW-1185">Reference proteome</keyword>
<dbReference type="AlphaFoldDB" id="A0A8S4NFW7"/>
<feature type="compositionally biased region" description="Basic and acidic residues" evidence="1">
    <location>
        <begin position="89"/>
        <end position="108"/>
    </location>
</feature>
<accession>A0A8S4NFW7</accession>
<sequence length="124" mass="13508">TRQSTKALAVSSAIQGSRSALKSPGYRKWGSSDNVKTTPNQSPSQSPSIRRKGSLSNSQSGSVENMQVQDGEAVLMPPPRTRKIKKNKKGSESDPNIHRSESDPDVYNHPEQSPARPISEGVFY</sequence>